<evidence type="ECO:0008006" key="7">
    <source>
        <dbReference type="Google" id="ProtNLM"/>
    </source>
</evidence>
<dbReference type="InterPro" id="IPR003609">
    <property type="entry name" value="Pan_app"/>
</dbReference>
<accession>A0A913YLB0</accession>
<organism evidence="5 6">
    <name type="scientific">Exaiptasia diaphana</name>
    <name type="common">Tropical sea anemone</name>
    <name type="synonym">Aiptasia pulchella</name>
    <dbReference type="NCBI Taxonomy" id="2652724"/>
    <lineage>
        <taxon>Eukaryota</taxon>
        <taxon>Metazoa</taxon>
        <taxon>Cnidaria</taxon>
        <taxon>Anthozoa</taxon>
        <taxon>Hexacorallia</taxon>
        <taxon>Actiniaria</taxon>
        <taxon>Aiptasiidae</taxon>
        <taxon>Exaiptasia</taxon>
    </lineage>
</organism>
<dbReference type="InterPro" id="IPR000421">
    <property type="entry name" value="FA58C"/>
</dbReference>
<dbReference type="SUPFAM" id="SSF57414">
    <property type="entry name" value="Hairpin loop containing domain-like"/>
    <property type="match status" value="1"/>
</dbReference>
<dbReference type="OrthoDB" id="5946792at2759"/>
<dbReference type="RefSeq" id="XP_028515823.1">
    <property type="nucleotide sequence ID" value="XM_028660022.1"/>
</dbReference>
<dbReference type="PANTHER" id="PTHR24543">
    <property type="entry name" value="MULTICOPPER OXIDASE-RELATED"/>
    <property type="match status" value="1"/>
</dbReference>
<dbReference type="EnsemblMetazoa" id="XM_028660022.1">
    <property type="protein sequence ID" value="XP_028515823.1"/>
    <property type="gene ID" value="LOC114575340"/>
</dbReference>
<feature type="domain" description="Apple" evidence="4">
    <location>
        <begin position="27"/>
        <end position="104"/>
    </location>
</feature>
<dbReference type="KEGG" id="epa:114575340"/>
<feature type="compositionally biased region" description="Basic and acidic residues" evidence="1">
    <location>
        <begin position="256"/>
        <end position="269"/>
    </location>
</feature>
<reference evidence="5" key="1">
    <citation type="submission" date="2022-11" db="UniProtKB">
        <authorList>
            <consortium name="EnsemblMetazoa"/>
        </authorList>
    </citation>
    <scope>IDENTIFICATION</scope>
</reference>
<keyword evidence="2" id="KW-0732">Signal</keyword>
<dbReference type="InterPro" id="IPR008979">
    <property type="entry name" value="Galactose-bd-like_sf"/>
</dbReference>
<name>A0A913YLB0_EXADI</name>
<feature type="compositionally biased region" description="Low complexity" evidence="1">
    <location>
        <begin position="224"/>
        <end position="241"/>
    </location>
</feature>
<dbReference type="Pfam" id="PF00024">
    <property type="entry name" value="PAN_1"/>
    <property type="match status" value="1"/>
</dbReference>
<dbReference type="OMA" id="TSAGDAC"/>
<dbReference type="PROSITE" id="PS50948">
    <property type="entry name" value="PAN"/>
    <property type="match status" value="1"/>
</dbReference>
<proteinExistence type="predicted"/>
<feature type="chain" id="PRO_5037915894" description="Apple domain-containing protein" evidence="2">
    <location>
        <begin position="26"/>
        <end position="383"/>
    </location>
</feature>
<dbReference type="GeneID" id="114575340"/>
<feature type="signal peptide" evidence="2">
    <location>
        <begin position="1"/>
        <end position="25"/>
    </location>
</feature>
<evidence type="ECO:0000259" key="3">
    <source>
        <dbReference type="PROSITE" id="PS50022"/>
    </source>
</evidence>
<protein>
    <recommendedName>
        <fullName evidence="7">Apple domain-containing protein</fullName>
    </recommendedName>
</protein>
<dbReference type="Gene3D" id="3.90.215.10">
    <property type="entry name" value="Gamma Fibrinogen, chain A, domain 1"/>
    <property type="match status" value="1"/>
</dbReference>
<dbReference type="AlphaFoldDB" id="A0A913YLB0"/>
<dbReference type="InterPro" id="IPR036056">
    <property type="entry name" value="Fibrinogen-like_C"/>
</dbReference>
<feature type="domain" description="F5/8 type C" evidence="3">
    <location>
        <begin position="314"/>
        <end position="383"/>
    </location>
</feature>
<sequence length="383" mass="42139">MRRLVLFGWCVLIFYWFCINNGVQGQCPSYSPNFVVQHGYRLYGHVITWLYAEKEVLCRLKCNMDKRCLTFNFEERTRICELNDADHKKDLRKAQGFVYVDIKKSTKKYEVTSTSPSQTTSGLETDASASTTPPTSTSTTPTTSNIQISSPDASASTTPPTSTSTTPTTSNIQTSSPDASSSTTPPTSTSTTQTTKTETSASTTQTTKTETSASTTHTANPVVSSSITPPTSTSTITTTNWSGSSSFLAGHSCKGIKGDSRGESRRDGEYWIDPGNTGKPFTVYCDMTTDGDYYSSVDVGLRMELYECKDEGICSYPLGMQNKRINDSQITASSQYKLHPPSKARLNDQGWVSKYNDQNPWLQIDLHQIKKINGIATQGDGYY</sequence>
<evidence type="ECO:0000313" key="5">
    <source>
        <dbReference type="EnsemblMetazoa" id="XP_028515823.1"/>
    </source>
</evidence>
<dbReference type="NCBIfam" id="NF040941">
    <property type="entry name" value="GGGWT_bact"/>
    <property type="match status" value="1"/>
</dbReference>
<dbReference type="Proteomes" id="UP000887567">
    <property type="component" value="Unplaced"/>
</dbReference>
<dbReference type="Pfam" id="PF00754">
    <property type="entry name" value="F5_F8_type_C"/>
    <property type="match status" value="1"/>
</dbReference>
<keyword evidence="6" id="KW-1185">Reference proteome</keyword>
<evidence type="ECO:0000256" key="2">
    <source>
        <dbReference type="SAM" id="SignalP"/>
    </source>
</evidence>
<evidence type="ECO:0000256" key="1">
    <source>
        <dbReference type="SAM" id="MobiDB-lite"/>
    </source>
</evidence>
<dbReference type="InterPro" id="IPR014716">
    <property type="entry name" value="Fibrinogen_a/b/g_C_1"/>
</dbReference>
<dbReference type="Gene3D" id="2.60.120.260">
    <property type="entry name" value="Galactose-binding domain-like"/>
    <property type="match status" value="1"/>
</dbReference>
<evidence type="ECO:0000313" key="6">
    <source>
        <dbReference type="Proteomes" id="UP000887567"/>
    </source>
</evidence>
<feature type="region of interest" description="Disordered" evidence="1">
    <location>
        <begin position="110"/>
        <end position="241"/>
    </location>
</feature>
<feature type="region of interest" description="Disordered" evidence="1">
    <location>
        <begin position="252"/>
        <end position="271"/>
    </location>
</feature>
<evidence type="ECO:0000259" key="4">
    <source>
        <dbReference type="PROSITE" id="PS50948"/>
    </source>
</evidence>
<dbReference type="PROSITE" id="PS01285">
    <property type="entry name" value="FA58C_1"/>
    <property type="match status" value="1"/>
</dbReference>
<feature type="compositionally biased region" description="Polar residues" evidence="1">
    <location>
        <begin position="111"/>
        <end position="129"/>
    </location>
</feature>
<feature type="compositionally biased region" description="Low complexity" evidence="1">
    <location>
        <begin position="130"/>
        <end position="216"/>
    </location>
</feature>
<dbReference type="SUPFAM" id="SSF49785">
    <property type="entry name" value="Galactose-binding domain-like"/>
    <property type="match status" value="1"/>
</dbReference>
<dbReference type="SUPFAM" id="SSF56496">
    <property type="entry name" value="Fibrinogen C-terminal domain-like"/>
    <property type="match status" value="1"/>
</dbReference>
<dbReference type="PROSITE" id="PS50022">
    <property type="entry name" value="FA58C_3"/>
    <property type="match status" value="1"/>
</dbReference>